<evidence type="ECO:0000256" key="1">
    <source>
        <dbReference type="ARBA" id="ARBA00010209"/>
    </source>
</evidence>
<dbReference type="InterPro" id="IPR033964">
    <property type="entry name" value="ABBA"/>
</dbReference>
<feature type="binding site" evidence="3">
    <location>
        <position position="269"/>
    </location>
    <ligand>
        <name>dimethylallyl diphosphate</name>
        <dbReference type="ChEBI" id="CHEBI:57623"/>
    </ligand>
</feature>
<feature type="binding site" evidence="3">
    <location>
        <position position="265"/>
    </location>
    <ligand>
        <name>dimethylallyl diphosphate</name>
        <dbReference type="ChEBI" id="CHEBI:57623"/>
    </ligand>
</feature>
<dbReference type="Pfam" id="PF11991">
    <property type="entry name" value="Trp_DMAT"/>
    <property type="match status" value="1"/>
</dbReference>
<dbReference type="EMBL" id="BFAD01000012">
    <property type="protein sequence ID" value="GBE88132.1"/>
    <property type="molecule type" value="Genomic_DNA"/>
</dbReference>
<feature type="binding site" evidence="3">
    <location>
        <position position="267"/>
    </location>
    <ligand>
        <name>dimethylallyl diphosphate</name>
        <dbReference type="ChEBI" id="CHEBI:57623"/>
    </ligand>
</feature>
<dbReference type="InterPro" id="IPR012148">
    <property type="entry name" value="ABBA_DMATS-like"/>
</dbReference>
<dbReference type="RefSeq" id="XP_027619045.1">
    <property type="nucleotide sequence ID" value="XM_027763244.1"/>
</dbReference>
<dbReference type="SFLD" id="SFLDS00036">
    <property type="entry name" value="Aromatic_Prenyltransferase"/>
    <property type="match status" value="1"/>
</dbReference>
<dbReference type="Proteomes" id="UP000287166">
    <property type="component" value="Unassembled WGS sequence"/>
</dbReference>
<comment type="caution">
    <text evidence="4">The sequence shown here is derived from an EMBL/GenBank/DDBJ whole genome shotgun (WGS) entry which is preliminary data.</text>
</comment>
<keyword evidence="5" id="KW-1185">Reference proteome</keyword>
<organism evidence="4 5">
    <name type="scientific">Sparassis crispa</name>
    <dbReference type="NCBI Taxonomy" id="139825"/>
    <lineage>
        <taxon>Eukaryota</taxon>
        <taxon>Fungi</taxon>
        <taxon>Dikarya</taxon>
        <taxon>Basidiomycota</taxon>
        <taxon>Agaricomycotina</taxon>
        <taxon>Agaricomycetes</taxon>
        <taxon>Polyporales</taxon>
        <taxon>Sparassidaceae</taxon>
        <taxon>Sparassis</taxon>
    </lineage>
</organism>
<dbReference type="GeneID" id="38785049"/>
<name>A0A401H156_9APHY</name>
<dbReference type="InterPro" id="IPR017795">
    <property type="entry name" value="ABBA_NscD-like"/>
</dbReference>
<reference evidence="4 5" key="1">
    <citation type="journal article" date="2018" name="Sci. Rep.">
        <title>Genome sequence of the cauliflower mushroom Sparassis crispa (Hanabiratake) and its association with beneficial usage.</title>
        <authorList>
            <person name="Kiyama R."/>
            <person name="Furutani Y."/>
            <person name="Kawaguchi K."/>
            <person name="Nakanishi T."/>
        </authorList>
    </citation>
    <scope>NUCLEOTIDE SEQUENCE [LARGE SCALE GENOMIC DNA]</scope>
</reference>
<gene>
    <name evidence="4" type="ORF">SCP_1203620</name>
</gene>
<accession>A0A401H156</accession>
<dbReference type="OrthoDB" id="3354387at2759"/>
<feature type="binding site" evidence="3">
    <location>
        <position position="200"/>
    </location>
    <ligand>
        <name>dimethylallyl diphosphate</name>
        <dbReference type="ChEBI" id="CHEBI:57623"/>
    </ligand>
</feature>
<dbReference type="GO" id="GO:0009820">
    <property type="term" value="P:alkaloid metabolic process"/>
    <property type="evidence" value="ECO:0007669"/>
    <property type="project" value="InterPro"/>
</dbReference>
<dbReference type="AlphaFoldDB" id="A0A401H156"/>
<protein>
    <submittedName>
        <fullName evidence="4">4-O-dimethylallyl-L-tyrosine synthase</fullName>
    </submittedName>
</protein>
<evidence type="ECO:0000256" key="2">
    <source>
        <dbReference type="ARBA" id="ARBA00022679"/>
    </source>
</evidence>
<dbReference type="InParanoid" id="A0A401H156"/>
<evidence type="ECO:0000313" key="5">
    <source>
        <dbReference type="Proteomes" id="UP000287166"/>
    </source>
</evidence>
<feature type="binding site" evidence="3">
    <location>
        <position position="123"/>
    </location>
    <ligand>
        <name>dimethylallyl diphosphate</name>
        <dbReference type="ChEBI" id="CHEBI:57623"/>
    </ligand>
</feature>
<sequence length="444" mass="50123">MIAAPIVPTAPISPIAVNYRKAPRRTVSQSVYDILNSTLRFGEDERFWWETSGRVLANMFQRLGYSVNVQFLHMLFLHVRVLPFMGPRPDWHNKPVFKSYMTDDHTPIEVSWIVGPDGSATVRYAIEPIDSNRFARKPAALRMIDELRPVLHDLDLIWFFLLDKALIWHGRTSASGTKHVTQYFLGFDCSHTGSITLKAYFLPEIRAAETGISKEELTMQALKSLDAGLTTPWEATITYFNTLPPSVRPGIEILATDCAAPENSRIKVYVRTRSTKFSDLEGLMTLGGALKGPLIDDAMAALVDLWHLVMGVDISAPNWKEQRLVPRSSNDNHITAGLLLYYELKPGCAQPFPKVYLPVRHYCANDLAVARGMEAYHRARGNVRVDGYVQDVEGIFGRHRPLGARTGIHTYVSLAIKKKEFEVTSYFNPEAYAPERFGSWGFDF</sequence>
<keyword evidence="2" id="KW-0808">Transferase</keyword>
<proteinExistence type="inferred from homology"/>
<feature type="binding site" evidence="3">
    <location>
        <position position="109"/>
    </location>
    <ligand>
        <name>L-tryptophan</name>
        <dbReference type="ChEBI" id="CHEBI:57912"/>
    </ligand>
</feature>
<evidence type="ECO:0000313" key="4">
    <source>
        <dbReference type="EMBL" id="GBE88132.1"/>
    </source>
</evidence>
<dbReference type="PANTHER" id="PTHR40627">
    <property type="entry name" value="INDOLE PRENYLTRANSFERASE TDIB-RELATED"/>
    <property type="match status" value="1"/>
</dbReference>
<dbReference type="PANTHER" id="PTHR40627:SF4">
    <property type="entry name" value="PRENYLTRANSFERASE ASQH1-RELATED"/>
    <property type="match status" value="1"/>
</dbReference>
<dbReference type="CDD" id="cd13929">
    <property type="entry name" value="PT-DMATS_CymD"/>
    <property type="match status" value="1"/>
</dbReference>
<feature type="binding site" evidence="3">
    <location>
        <position position="356"/>
    </location>
    <ligand>
        <name>dimethylallyl diphosphate</name>
        <dbReference type="ChEBI" id="CHEBI:57623"/>
    </ligand>
</feature>
<evidence type="ECO:0000256" key="3">
    <source>
        <dbReference type="PIRSR" id="PIRSR000509-1"/>
    </source>
</evidence>
<dbReference type="SFLD" id="SFLDG01162">
    <property type="entry name" value="I"/>
    <property type="match status" value="1"/>
</dbReference>
<dbReference type="NCBIfam" id="TIGR03429">
    <property type="entry name" value="arom_pren_DMATS"/>
    <property type="match status" value="1"/>
</dbReference>
<comment type="similarity">
    <text evidence="1">Belongs to the tryptophan dimethylallyltransferase family.</text>
</comment>
<feature type="binding site" evidence="3">
    <location>
        <position position="198"/>
    </location>
    <ligand>
        <name>dimethylallyl diphosphate</name>
        <dbReference type="ChEBI" id="CHEBI:57623"/>
    </ligand>
</feature>
<dbReference type="GO" id="GO:0016765">
    <property type="term" value="F:transferase activity, transferring alkyl or aryl (other than methyl) groups"/>
    <property type="evidence" value="ECO:0007669"/>
    <property type="project" value="InterPro"/>
</dbReference>
<dbReference type="PIRSF" id="PIRSF000509">
    <property type="entry name" value="Trp_DMAT"/>
    <property type="match status" value="1"/>
</dbReference>